<dbReference type="STRING" id="1336232.GCA_000518825_00235"/>
<evidence type="ECO:0000313" key="7">
    <source>
        <dbReference type="EMBL" id="ASZ09040.1"/>
    </source>
</evidence>
<dbReference type="GO" id="GO:0022627">
    <property type="term" value="C:cytosolic small ribosomal subunit"/>
    <property type="evidence" value="ECO:0007669"/>
    <property type="project" value="TreeGrafter"/>
</dbReference>
<dbReference type="SUPFAM" id="SSF47060">
    <property type="entry name" value="S15/NS1 RNA-binding domain"/>
    <property type="match status" value="1"/>
</dbReference>
<dbReference type="InterPro" id="IPR009068">
    <property type="entry name" value="uS15_NS1_RNA-bd_sf"/>
</dbReference>
<comment type="similarity">
    <text evidence="4 5">Belongs to the universal ribosomal protein uS15 family.</text>
</comment>
<gene>
    <name evidence="4" type="primary">rpsO</name>
    <name evidence="7" type="ORF">CK556_01545</name>
</gene>
<evidence type="ECO:0000256" key="6">
    <source>
        <dbReference type="RuleBase" id="RU004524"/>
    </source>
</evidence>
<dbReference type="GO" id="GO:0003735">
    <property type="term" value="F:structural constituent of ribosome"/>
    <property type="evidence" value="ECO:0007669"/>
    <property type="project" value="InterPro"/>
</dbReference>
<dbReference type="Pfam" id="PF00312">
    <property type="entry name" value="Ribosomal_S15"/>
    <property type="match status" value="1"/>
</dbReference>
<keyword evidence="4 6" id="KW-0694">RNA-binding</keyword>
<protein>
    <recommendedName>
        <fullName evidence="4">Small ribosomal subunit protein uS15</fullName>
    </recommendedName>
</protein>
<dbReference type="Gene3D" id="1.10.287.10">
    <property type="entry name" value="S15/NS1, RNA-binding"/>
    <property type="match status" value="1"/>
</dbReference>
<dbReference type="InterPro" id="IPR005290">
    <property type="entry name" value="Ribosomal_uS15_bac-type"/>
</dbReference>
<dbReference type="GO" id="GO:0006412">
    <property type="term" value="P:translation"/>
    <property type="evidence" value="ECO:0007669"/>
    <property type="project" value="UniProtKB-UniRule"/>
</dbReference>
<comment type="subunit">
    <text evidence="3 4">Part of the 30S ribosomal subunit. Forms a bridge to the 50S subunit in the 70S ribosome, contacting the 23S rRNA.</text>
</comment>
<evidence type="ECO:0000256" key="2">
    <source>
        <dbReference type="ARBA" id="ARBA00023274"/>
    </source>
</evidence>
<dbReference type="KEGG" id="mchc:CK556_01545"/>
<keyword evidence="8" id="KW-1185">Reference proteome</keyword>
<name>A0A249SN37_9MOLU</name>
<dbReference type="AlphaFoldDB" id="A0A249SN37"/>
<dbReference type="PANTHER" id="PTHR23321">
    <property type="entry name" value="RIBOSOMAL PROTEIN S15, BACTERIAL AND ORGANELLAR"/>
    <property type="match status" value="1"/>
</dbReference>
<keyword evidence="1 4" id="KW-0689">Ribosomal protein</keyword>
<evidence type="ECO:0000256" key="1">
    <source>
        <dbReference type="ARBA" id="ARBA00022980"/>
    </source>
</evidence>
<dbReference type="Proteomes" id="UP000232229">
    <property type="component" value="Chromosome"/>
</dbReference>
<keyword evidence="4 6" id="KW-0699">rRNA-binding</keyword>
<dbReference type="HAMAP" id="MF_01343_B">
    <property type="entry name" value="Ribosomal_uS15_B"/>
    <property type="match status" value="1"/>
</dbReference>
<dbReference type="GO" id="GO:0019843">
    <property type="term" value="F:rRNA binding"/>
    <property type="evidence" value="ECO:0007669"/>
    <property type="project" value="UniProtKB-UniRule"/>
</dbReference>
<reference evidence="7 8" key="1">
    <citation type="submission" date="2017-08" db="EMBL/GenBank/DDBJ databases">
        <title>Complete Genome Sequence of Mesoplasma chauliocola.</title>
        <authorList>
            <person name="Knight T.F.Jr."/>
            <person name="Citino T."/>
        </authorList>
    </citation>
    <scope>NUCLEOTIDE SEQUENCE [LARGE SCALE GENOMIC DNA]</scope>
    <source>
        <strain evidence="7 8">CHPA-2</strain>
    </source>
</reference>
<dbReference type="PROSITE" id="PS00362">
    <property type="entry name" value="RIBOSOMAL_S15"/>
    <property type="match status" value="1"/>
</dbReference>
<dbReference type="EMBL" id="CP023173">
    <property type="protein sequence ID" value="ASZ09040.1"/>
    <property type="molecule type" value="Genomic_DNA"/>
</dbReference>
<organism evidence="7 8">
    <name type="scientific">Mesoplasma chauliocola</name>
    <dbReference type="NCBI Taxonomy" id="216427"/>
    <lineage>
        <taxon>Bacteria</taxon>
        <taxon>Bacillati</taxon>
        <taxon>Mycoplasmatota</taxon>
        <taxon>Mollicutes</taxon>
        <taxon>Entomoplasmatales</taxon>
        <taxon>Entomoplasmataceae</taxon>
        <taxon>Mesoplasma</taxon>
    </lineage>
</organism>
<dbReference type="InterPro" id="IPR000589">
    <property type="entry name" value="Ribosomal_uS15"/>
</dbReference>
<evidence type="ECO:0000313" key="8">
    <source>
        <dbReference type="Proteomes" id="UP000232229"/>
    </source>
</evidence>
<sequence length="88" mass="10181">MISKERKAEIIKEFGGSDANTGLAEVQIALLTEDIANMTEHLKEHKKDVPTRRTLLKKVAQRRHLLDFLIKKDVNRYKEIISKLGLRK</sequence>
<dbReference type="SMART" id="SM01387">
    <property type="entry name" value="Ribosomal_S15"/>
    <property type="match status" value="1"/>
</dbReference>
<evidence type="ECO:0000256" key="4">
    <source>
        <dbReference type="HAMAP-Rule" id="MF_01343"/>
    </source>
</evidence>
<dbReference type="PANTHER" id="PTHR23321:SF26">
    <property type="entry name" value="SMALL RIBOSOMAL SUBUNIT PROTEIN US15M"/>
    <property type="match status" value="1"/>
</dbReference>
<dbReference type="FunFam" id="1.10.287.10:FF:000002">
    <property type="entry name" value="30S ribosomal protein S15"/>
    <property type="match status" value="1"/>
</dbReference>
<dbReference type="CDD" id="cd00353">
    <property type="entry name" value="Ribosomal_S15p_S13e"/>
    <property type="match status" value="1"/>
</dbReference>
<dbReference type="NCBIfam" id="TIGR00952">
    <property type="entry name" value="S15_bact"/>
    <property type="match status" value="1"/>
</dbReference>
<proteinExistence type="inferred from homology"/>
<accession>A0A249SN37</accession>
<dbReference type="Gene3D" id="6.10.250.3130">
    <property type="match status" value="1"/>
</dbReference>
<evidence type="ECO:0000256" key="3">
    <source>
        <dbReference type="ARBA" id="ARBA00064542"/>
    </source>
</evidence>
<keyword evidence="2 4" id="KW-0687">Ribonucleoprotein</keyword>
<evidence type="ECO:0000256" key="5">
    <source>
        <dbReference type="RuleBase" id="RU003919"/>
    </source>
</evidence>
<comment type="function">
    <text evidence="4">Forms an intersubunit bridge (bridge B4) with the 23S rRNA of the 50S subunit in the ribosome.</text>
</comment>
<dbReference type="RefSeq" id="WP_027875324.1">
    <property type="nucleotide sequence ID" value="NZ_CP023173.1"/>
</dbReference>
<comment type="function">
    <text evidence="4 6">One of the primary rRNA binding proteins, it binds directly to 16S rRNA where it helps nucleate assembly of the platform of the 30S subunit by binding and bridging several RNA helices of the 16S rRNA.</text>
</comment>